<dbReference type="EMBL" id="QMPZ01000038">
    <property type="protein sequence ID" value="RLE09597.1"/>
    <property type="molecule type" value="Genomic_DNA"/>
</dbReference>
<dbReference type="InterPro" id="IPR013783">
    <property type="entry name" value="Ig-like_fold"/>
</dbReference>
<dbReference type="Proteomes" id="UP000279422">
    <property type="component" value="Unassembled WGS sequence"/>
</dbReference>
<dbReference type="GO" id="GO:0005975">
    <property type="term" value="P:carbohydrate metabolic process"/>
    <property type="evidence" value="ECO:0007669"/>
    <property type="project" value="InterPro"/>
</dbReference>
<dbReference type="SMART" id="SM01217">
    <property type="entry name" value="Fn3_like"/>
    <property type="match status" value="1"/>
</dbReference>
<dbReference type="PANTHER" id="PTHR42715">
    <property type="entry name" value="BETA-GLUCOSIDASE"/>
    <property type="match status" value="1"/>
</dbReference>
<comment type="similarity">
    <text evidence="1">Belongs to the glycosyl hydrolase 3 family.</text>
</comment>
<dbReference type="InterPro" id="IPR050288">
    <property type="entry name" value="Cellulose_deg_GH3"/>
</dbReference>
<dbReference type="InterPro" id="IPR036881">
    <property type="entry name" value="Glyco_hydro_3_C_sf"/>
</dbReference>
<dbReference type="Gene3D" id="3.20.20.300">
    <property type="entry name" value="Glycoside hydrolase, family 3, N-terminal domain"/>
    <property type="match status" value="1"/>
</dbReference>
<dbReference type="PANTHER" id="PTHR42715:SF10">
    <property type="entry name" value="BETA-GLUCOSIDASE"/>
    <property type="match status" value="1"/>
</dbReference>
<name>A0A497E542_UNCAE</name>
<evidence type="ECO:0000313" key="4">
    <source>
        <dbReference type="EMBL" id="RLE09597.1"/>
    </source>
</evidence>
<dbReference type="Gene3D" id="2.60.40.10">
    <property type="entry name" value="Immunoglobulins"/>
    <property type="match status" value="1"/>
</dbReference>
<dbReference type="InterPro" id="IPR017853">
    <property type="entry name" value="GH"/>
</dbReference>
<dbReference type="InterPro" id="IPR036962">
    <property type="entry name" value="Glyco_hydro_3_N_sf"/>
</dbReference>
<dbReference type="SUPFAM" id="SSF51445">
    <property type="entry name" value="(Trans)glycosidases"/>
    <property type="match status" value="1"/>
</dbReference>
<dbReference type="GO" id="GO:0008422">
    <property type="term" value="F:beta-glucosidase activity"/>
    <property type="evidence" value="ECO:0007669"/>
    <property type="project" value="UniProtKB-ARBA"/>
</dbReference>
<dbReference type="Pfam" id="PF14310">
    <property type="entry name" value="Fn3-like"/>
    <property type="match status" value="1"/>
</dbReference>
<dbReference type="AlphaFoldDB" id="A0A497E542"/>
<dbReference type="Pfam" id="PF00933">
    <property type="entry name" value="Glyco_hydro_3"/>
    <property type="match status" value="1"/>
</dbReference>
<dbReference type="SUPFAM" id="SSF52279">
    <property type="entry name" value="Beta-D-glucan exohydrolase, C-terminal domain"/>
    <property type="match status" value="1"/>
</dbReference>
<organism evidence="4 5">
    <name type="scientific">Aerophobetes bacterium</name>
    <dbReference type="NCBI Taxonomy" id="2030807"/>
    <lineage>
        <taxon>Bacteria</taxon>
        <taxon>Candidatus Aerophobota</taxon>
    </lineage>
</organism>
<evidence type="ECO:0000256" key="1">
    <source>
        <dbReference type="ARBA" id="ARBA00005336"/>
    </source>
</evidence>
<dbReference type="Pfam" id="PF01915">
    <property type="entry name" value="Glyco_hydro_3_C"/>
    <property type="match status" value="1"/>
</dbReference>
<keyword evidence="2" id="KW-0378">Hydrolase</keyword>
<comment type="caution">
    <text evidence="4">The sequence shown here is derived from an EMBL/GenBank/DDBJ whole genome shotgun (WGS) entry which is preliminary data.</text>
</comment>
<dbReference type="InterPro" id="IPR002772">
    <property type="entry name" value="Glyco_hydro_3_C"/>
</dbReference>
<evidence type="ECO:0000313" key="5">
    <source>
        <dbReference type="Proteomes" id="UP000279422"/>
    </source>
</evidence>
<protein>
    <submittedName>
        <fullName evidence="4">Beta-glucosidase</fullName>
    </submittedName>
</protein>
<dbReference type="InterPro" id="IPR001764">
    <property type="entry name" value="Glyco_hydro_3_N"/>
</dbReference>
<feature type="domain" description="Fibronectin type III-like" evidence="3">
    <location>
        <begin position="677"/>
        <end position="746"/>
    </location>
</feature>
<evidence type="ECO:0000259" key="3">
    <source>
        <dbReference type="SMART" id="SM01217"/>
    </source>
</evidence>
<dbReference type="Gene3D" id="3.40.50.1700">
    <property type="entry name" value="Glycoside hydrolase family 3 C-terminal domain"/>
    <property type="match status" value="1"/>
</dbReference>
<accession>A0A497E542</accession>
<gene>
    <name evidence="4" type="ORF">DRJ00_03810</name>
</gene>
<dbReference type="PRINTS" id="PR00133">
    <property type="entry name" value="GLHYDRLASE3"/>
</dbReference>
<dbReference type="FunFam" id="2.60.40.10:FF:000495">
    <property type="entry name" value="Periplasmic beta-glucosidase"/>
    <property type="match status" value="1"/>
</dbReference>
<evidence type="ECO:0000256" key="2">
    <source>
        <dbReference type="ARBA" id="ARBA00022801"/>
    </source>
</evidence>
<reference evidence="4 5" key="1">
    <citation type="submission" date="2018-06" db="EMBL/GenBank/DDBJ databases">
        <title>Extensive metabolic versatility and redundancy in microbially diverse, dynamic hydrothermal sediments.</title>
        <authorList>
            <person name="Dombrowski N."/>
            <person name="Teske A."/>
            <person name="Baker B.J."/>
        </authorList>
    </citation>
    <scope>NUCLEOTIDE SEQUENCE [LARGE SCALE GENOMIC DNA]</scope>
    <source>
        <strain evidence="4">B47_G16</strain>
    </source>
</reference>
<dbReference type="FunFam" id="3.40.50.1700:FF:000009">
    <property type="entry name" value="Periplasmic beta-glucosidase"/>
    <property type="match status" value="1"/>
</dbReference>
<proteinExistence type="inferred from homology"/>
<dbReference type="InterPro" id="IPR026891">
    <property type="entry name" value="Fn3-like"/>
</dbReference>
<sequence>MSKAEPYLDSNLSVEKRVEDLLSRMTLEEKVGQLKARMLRVWKMFSELFEELPEDQRKRLGEIFLGAVFGERDILESLSANYWRKHWREAILEGEGYAVGELSCALRSFSPRESAELANEMQRFVLEKTRLKIPVIIHDECLHGCMAKGCTSFPQSIALASTWDPDLMREVATAIGKETRARGIHQALSPTINIARDPRCGRTEETYGEDPYLASVMAVSFIEGLQGQKVVTTPKHFVANFVGDGGRDSYEIHFSERALREVYFPAFKASVEKAGALSLMAAYNSIDGVPCSSNKWLLNDVLRGEWGFKGYVVSDYGSVLHLYTKHKVAATKAEAAKKALESGLDMELPESDCFEEILGLVREGKLSEKVVDEAVRRILRVKFWLGLFDEPYVDPDYAEKICGCEEHRKLALKAAREAMVLLKNSGILPLSKDLNSVAVIGPNANKVRLGGYSGYGIKVVTPLEGIKRKVSKNTQVYFAEGCDLTGSSRQGFEEAIKIAKRSSVAILCVGNSVPETEGEQRDRCDLDLPGVQEDLIKEICKTGTPVVVVLINGSAVTMTAWLDEVEALLEAWYPGEEGGNAIADVLFGDYNPGGKLPITFPKRVGQLPLYYNHKPTGRVDDYVDLRGRQPLFPFGYGLSYTKFEYSNLKIDPEKIDPEGKVNIILDVENVGSCKGDEVVQLYLHDAVSSIARPVKELKAFKRITLEAGEKKTVSFTLTPEDLAYYDINMKLVVEPGIFEVMIGSSSEDIRLRGSFEVRQ</sequence>